<keyword evidence="3" id="KW-1185">Reference proteome</keyword>
<accession>A0ABY5VKC7</accession>
<dbReference type="EMBL" id="CP102290">
    <property type="protein sequence ID" value="UWP61005.1"/>
    <property type="molecule type" value="Genomic_DNA"/>
</dbReference>
<dbReference type="Pfam" id="PF18953">
    <property type="entry name" value="SAP_new25"/>
    <property type="match status" value="1"/>
</dbReference>
<evidence type="ECO:0000313" key="2">
    <source>
        <dbReference type="EMBL" id="UWP61005.1"/>
    </source>
</evidence>
<sequence length="190" mass="22027">MVKRPELDKNLSSDTFREFYYLKEELVEFCRQNGLPASGGKADITERIACFLDTGKVLKNHTGKKATATVDVISEDTEIEPDFKCTEKHRAFFKEKIGKSFSFNVGFQKWLKENTGKTYREAIAAYSRILEQKKKGTTTIDRQFEYNTYVRDFFADNKGKSLEDAIKCWKYKKGLPGHNRYERSDLTALE</sequence>
<dbReference type="InterPro" id="IPR045492">
    <property type="entry name" value="DUF6434"/>
</dbReference>
<evidence type="ECO:0000313" key="3">
    <source>
        <dbReference type="Proteomes" id="UP001060164"/>
    </source>
</evidence>
<name>A0ABY5VKC7_9FIRM</name>
<organism evidence="2 3">
    <name type="scientific">Ruminococcus gauvreauii</name>
    <dbReference type="NCBI Taxonomy" id="438033"/>
    <lineage>
        <taxon>Bacteria</taxon>
        <taxon>Bacillati</taxon>
        <taxon>Bacillota</taxon>
        <taxon>Clostridia</taxon>
        <taxon>Eubacteriales</taxon>
        <taxon>Oscillospiraceae</taxon>
        <taxon>Ruminococcus</taxon>
    </lineage>
</organism>
<proteinExistence type="predicted"/>
<evidence type="ECO:0000259" key="1">
    <source>
        <dbReference type="Pfam" id="PF20026"/>
    </source>
</evidence>
<dbReference type="Pfam" id="PF20026">
    <property type="entry name" value="DUF6434"/>
    <property type="match status" value="1"/>
</dbReference>
<protein>
    <submittedName>
        <fullName evidence="2">SAP domain-containing protein</fullName>
    </submittedName>
</protein>
<dbReference type="RefSeq" id="WP_028529894.1">
    <property type="nucleotide sequence ID" value="NZ_CABLBR010000036.1"/>
</dbReference>
<dbReference type="Proteomes" id="UP001060164">
    <property type="component" value="Chromosome"/>
</dbReference>
<gene>
    <name evidence="2" type="ORF">NQ502_08250</name>
</gene>
<feature type="domain" description="DUF6434" evidence="1">
    <location>
        <begin position="71"/>
        <end position="128"/>
    </location>
</feature>
<reference evidence="2" key="1">
    <citation type="journal article" date="2022" name="Cell">
        <title>Design, construction, and in vivo augmentation of a complex gut microbiome.</title>
        <authorList>
            <person name="Cheng A.G."/>
            <person name="Ho P.Y."/>
            <person name="Aranda-Diaz A."/>
            <person name="Jain S."/>
            <person name="Yu F.B."/>
            <person name="Meng X."/>
            <person name="Wang M."/>
            <person name="Iakiviak M."/>
            <person name="Nagashima K."/>
            <person name="Zhao A."/>
            <person name="Murugkar P."/>
            <person name="Patil A."/>
            <person name="Atabakhsh K."/>
            <person name="Weakley A."/>
            <person name="Yan J."/>
            <person name="Brumbaugh A.R."/>
            <person name="Higginbottom S."/>
            <person name="Dimas A."/>
            <person name="Shiver A.L."/>
            <person name="Deutschbauer A."/>
            <person name="Neff N."/>
            <person name="Sonnenburg J.L."/>
            <person name="Huang K.C."/>
            <person name="Fischbach M.A."/>
        </authorList>
    </citation>
    <scope>NUCLEOTIDE SEQUENCE</scope>
    <source>
        <strain evidence="2">DSM 19829</strain>
    </source>
</reference>